<evidence type="ECO:0000256" key="6">
    <source>
        <dbReference type="ARBA" id="ARBA00023136"/>
    </source>
</evidence>
<feature type="transmembrane region" description="Helical" evidence="7">
    <location>
        <begin position="442"/>
        <end position="461"/>
    </location>
</feature>
<dbReference type="GO" id="GO:0005315">
    <property type="term" value="F:phosphate transmembrane transporter activity"/>
    <property type="evidence" value="ECO:0007669"/>
    <property type="project" value="InterPro"/>
</dbReference>
<feature type="transmembrane region" description="Helical" evidence="7">
    <location>
        <begin position="532"/>
        <end position="556"/>
    </location>
</feature>
<dbReference type="AlphaFoldDB" id="A0AA39XUP8"/>
<gene>
    <name evidence="9" type="ORF">B0T16DRAFT_248190</name>
</gene>
<dbReference type="GO" id="GO:0016020">
    <property type="term" value="C:membrane"/>
    <property type="evidence" value="ECO:0007669"/>
    <property type="project" value="UniProtKB-SubCell"/>
</dbReference>
<evidence type="ECO:0000313" key="9">
    <source>
        <dbReference type="EMBL" id="KAK0639762.1"/>
    </source>
</evidence>
<feature type="transmembrane region" description="Helical" evidence="7">
    <location>
        <begin position="192"/>
        <end position="213"/>
    </location>
</feature>
<feature type="transmembrane region" description="Helical" evidence="7">
    <location>
        <begin position="393"/>
        <end position="412"/>
    </location>
</feature>
<dbReference type="InterPro" id="IPR001204">
    <property type="entry name" value="Phos_transporter"/>
</dbReference>
<proteinExistence type="inferred from homology"/>
<keyword evidence="6 7" id="KW-0472">Membrane</keyword>
<evidence type="ECO:0000313" key="10">
    <source>
        <dbReference type="Proteomes" id="UP001174936"/>
    </source>
</evidence>
<evidence type="ECO:0000256" key="2">
    <source>
        <dbReference type="ARBA" id="ARBA00022448"/>
    </source>
</evidence>
<dbReference type="Pfam" id="PF01384">
    <property type="entry name" value="PHO4"/>
    <property type="match status" value="1"/>
</dbReference>
<keyword evidence="2 7" id="KW-0813">Transport</keyword>
<feature type="transmembrane region" description="Helical" evidence="7">
    <location>
        <begin position="225"/>
        <end position="249"/>
    </location>
</feature>
<evidence type="ECO:0000256" key="8">
    <source>
        <dbReference type="SAM" id="MobiDB-lite"/>
    </source>
</evidence>
<feature type="transmembrane region" description="Helical" evidence="7">
    <location>
        <begin position="155"/>
        <end position="180"/>
    </location>
</feature>
<dbReference type="PANTHER" id="PTHR11101:SF80">
    <property type="entry name" value="PHOSPHATE TRANSPORTER"/>
    <property type="match status" value="1"/>
</dbReference>
<keyword evidence="5 7" id="KW-1133">Transmembrane helix</keyword>
<accession>A0AA39XUP8</accession>
<reference evidence="9" key="1">
    <citation type="submission" date="2023-06" db="EMBL/GenBank/DDBJ databases">
        <title>Genome-scale phylogeny and comparative genomics of the fungal order Sordariales.</title>
        <authorList>
            <consortium name="Lawrence Berkeley National Laboratory"/>
            <person name="Hensen N."/>
            <person name="Bonometti L."/>
            <person name="Westerberg I."/>
            <person name="Brannstrom I.O."/>
            <person name="Guillou S."/>
            <person name="Cros-Aarteil S."/>
            <person name="Calhoun S."/>
            <person name="Haridas S."/>
            <person name="Kuo A."/>
            <person name="Mondo S."/>
            <person name="Pangilinan J."/>
            <person name="Riley R."/>
            <person name="Labutti K."/>
            <person name="Andreopoulos B."/>
            <person name="Lipzen A."/>
            <person name="Chen C."/>
            <person name="Yanf M."/>
            <person name="Daum C."/>
            <person name="Ng V."/>
            <person name="Clum A."/>
            <person name="Steindorff A."/>
            <person name="Ohm R."/>
            <person name="Martin F."/>
            <person name="Silar P."/>
            <person name="Natvig D."/>
            <person name="Lalanne C."/>
            <person name="Gautier V."/>
            <person name="Ament-Velasquez S.L."/>
            <person name="Kruys A."/>
            <person name="Hutchinson M.I."/>
            <person name="Powell A.J."/>
            <person name="Barry K."/>
            <person name="Miller A.N."/>
            <person name="Grigoriev I.V."/>
            <person name="Debuchy R."/>
            <person name="Gladieux P."/>
            <person name="Thoren M.H."/>
            <person name="Johannesson H."/>
        </authorList>
    </citation>
    <scope>NUCLEOTIDE SEQUENCE</scope>
    <source>
        <strain evidence="9">SMH2532-1</strain>
    </source>
</reference>
<comment type="function">
    <text evidence="7">Sodium-phosphate symporter.</text>
</comment>
<sequence length="564" mass="61286">MPLHQFDYLLVIGTLFAFLDAWNIGANDVANAWATSVASRSIEYLHAMIIAALMEFSGAVGVGARVADTIRTKIVDTSQFADSPAVLMLGMVCAVIASSLYLTFATKVGLPVSTTHSLMGGVIGFGIAALGVNGIQWVKPGGGLQAINSGVVQVFMAWIIAPVLAGFFASAIFLITKYAVLVRRNPALKGLLLVPVYFGVTGSLVVMLLVWKGGSYEVNLTDGEIPVVVVLTGIGFGSLVAIFFVPWLYRVVILEDWQLRFYHIYQGPFLLRRGDVPPPPSDHKNRVRDYYEGHATQEEVDSRRADLESRDSANSTNDKEAVPAATPKERKSLVGPKPSGPWYSGDMIFWGIKWAVFHGVDQDVAGHQASGLASSNVDEMHARAARYDNRAEYLYSFLQIMTAATASFTHGANDVSNAIGPYATIFQIWRDGRLPLNDEAEVPLWILIFGGAGIVIGLWTYGYNIMRNLGNKITLHSPSRGFSMELGSAFTVIMATRLSLPVSTTQCITGATVGVGLCNGDWRTINWKMVGWIYAGWFITLPVSALISGSLMAFILNAPRWLSM</sequence>
<evidence type="ECO:0000256" key="4">
    <source>
        <dbReference type="ARBA" id="ARBA00022692"/>
    </source>
</evidence>
<keyword evidence="10" id="KW-1185">Reference proteome</keyword>
<dbReference type="Proteomes" id="UP001174936">
    <property type="component" value="Unassembled WGS sequence"/>
</dbReference>
<feature type="transmembrane region" description="Helical" evidence="7">
    <location>
        <begin position="116"/>
        <end position="135"/>
    </location>
</feature>
<keyword evidence="4 7" id="KW-0812">Transmembrane</keyword>
<feature type="transmembrane region" description="Helical" evidence="7">
    <location>
        <begin position="44"/>
        <end position="64"/>
    </location>
</feature>
<dbReference type="PANTHER" id="PTHR11101">
    <property type="entry name" value="PHOSPHATE TRANSPORTER"/>
    <property type="match status" value="1"/>
</dbReference>
<feature type="region of interest" description="Disordered" evidence="8">
    <location>
        <begin position="297"/>
        <end position="337"/>
    </location>
</feature>
<name>A0AA39XUP8_9PEZI</name>
<feature type="transmembrane region" description="Helical" evidence="7">
    <location>
        <begin position="84"/>
        <end position="104"/>
    </location>
</feature>
<evidence type="ECO:0000256" key="5">
    <source>
        <dbReference type="ARBA" id="ARBA00022989"/>
    </source>
</evidence>
<feature type="compositionally biased region" description="Basic and acidic residues" evidence="8">
    <location>
        <begin position="297"/>
        <end position="332"/>
    </location>
</feature>
<evidence type="ECO:0000256" key="7">
    <source>
        <dbReference type="RuleBase" id="RU363058"/>
    </source>
</evidence>
<organism evidence="9 10">
    <name type="scientific">Cercophora newfieldiana</name>
    <dbReference type="NCBI Taxonomy" id="92897"/>
    <lineage>
        <taxon>Eukaryota</taxon>
        <taxon>Fungi</taxon>
        <taxon>Dikarya</taxon>
        <taxon>Ascomycota</taxon>
        <taxon>Pezizomycotina</taxon>
        <taxon>Sordariomycetes</taxon>
        <taxon>Sordariomycetidae</taxon>
        <taxon>Sordariales</taxon>
        <taxon>Lasiosphaeriaceae</taxon>
        <taxon>Cercophora</taxon>
    </lineage>
</organism>
<evidence type="ECO:0000256" key="1">
    <source>
        <dbReference type="ARBA" id="ARBA00004141"/>
    </source>
</evidence>
<protein>
    <recommendedName>
        <fullName evidence="7">Phosphate transporter</fullName>
    </recommendedName>
</protein>
<feature type="transmembrane region" description="Helical" evidence="7">
    <location>
        <begin position="6"/>
        <end position="24"/>
    </location>
</feature>
<evidence type="ECO:0000256" key="3">
    <source>
        <dbReference type="ARBA" id="ARBA00022592"/>
    </source>
</evidence>
<comment type="similarity">
    <text evidence="7">Belongs to the inorganic phosphate transporter (PiT) (TC 2.A.20) family.</text>
</comment>
<comment type="subcellular location">
    <subcellularLocation>
        <location evidence="1 7">Membrane</location>
        <topology evidence="1 7">Multi-pass membrane protein</topology>
    </subcellularLocation>
</comment>
<dbReference type="EMBL" id="JAULSV010000007">
    <property type="protein sequence ID" value="KAK0639762.1"/>
    <property type="molecule type" value="Genomic_DNA"/>
</dbReference>
<dbReference type="GO" id="GO:0035435">
    <property type="term" value="P:phosphate ion transmembrane transport"/>
    <property type="evidence" value="ECO:0007669"/>
    <property type="project" value="TreeGrafter"/>
</dbReference>
<keyword evidence="3 7" id="KW-0592">Phosphate transport</keyword>
<comment type="caution">
    <text evidence="9">The sequence shown here is derived from an EMBL/GenBank/DDBJ whole genome shotgun (WGS) entry which is preliminary data.</text>
</comment>